<feature type="binding site" evidence="7">
    <location>
        <position position="127"/>
    </location>
    <ligand>
        <name>[2Fe-2S] cluster</name>
        <dbReference type="ChEBI" id="CHEBI:190135"/>
    </ligand>
</feature>
<dbReference type="GO" id="GO:0046872">
    <property type="term" value="F:metal ion binding"/>
    <property type="evidence" value="ECO:0007669"/>
    <property type="project" value="UniProtKB-KW"/>
</dbReference>
<comment type="cofactor">
    <cofactor evidence="6">
        <name>[2Fe-2S] cluster</name>
        <dbReference type="ChEBI" id="CHEBI:190135"/>
    </cofactor>
</comment>
<dbReference type="Pfam" id="PF01257">
    <property type="entry name" value="2Fe-2S_thioredx"/>
    <property type="match status" value="1"/>
</dbReference>
<name>A0A9D1AFG9_9FIRM</name>
<gene>
    <name evidence="8" type="primary">nuoE</name>
    <name evidence="8" type="ORF">IAB90_01840</name>
</gene>
<protein>
    <submittedName>
        <fullName evidence="8">NADH-quinone oxidoreductase subunit NuoE</fullName>
        <ecNumber evidence="8">1.6.5.11</ecNumber>
    </submittedName>
</protein>
<reference evidence="8" key="2">
    <citation type="journal article" date="2021" name="PeerJ">
        <title>Extensive microbial diversity within the chicken gut microbiome revealed by metagenomics and culture.</title>
        <authorList>
            <person name="Gilroy R."/>
            <person name="Ravi A."/>
            <person name="Getino M."/>
            <person name="Pursley I."/>
            <person name="Horton D.L."/>
            <person name="Alikhan N.F."/>
            <person name="Baker D."/>
            <person name="Gharbi K."/>
            <person name="Hall N."/>
            <person name="Watson M."/>
            <person name="Adriaenssens E.M."/>
            <person name="Foster-Nyarko E."/>
            <person name="Jarju S."/>
            <person name="Secka A."/>
            <person name="Antonio M."/>
            <person name="Oren A."/>
            <person name="Chaudhuri R.R."/>
            <person name="La Ragione R."/>
            <person name="Hildebrand F."/>
            <person name="Pallen M.J."/>
        </authorList>
    </citation>
    <scope>NUCLEOTIDE SEQUENCE</scope>
    <source>
        <strain evidence="8">ChiW25-3613</strain>
    </source>
</reference>
<dbReference type="NCBIfam" id="NF005722">
    <property type="entry name" value="PRK07539.1-2"/>
    <property type="match status" value="1"/>
</dbReference>
<evidence type="ECO:0000313" key="8">
    <source>
        <dbReference type="EMBL" id="HIR39100.1"/>
    </source>
</evidence>
<dbReference type="EMBL" id="DVHB01000036">
    <property type="protein sequence ID" value="HIR39100.1"/>
    <property type="molecule type" value="Genomic_DNA"/>
</dbReference>
<evidence type="ECO:0000313" key="9">
    <source>
        <dbReference type="Proteomes" id="UP000824179"/>
    </source>
</evidence>
<keyword evidence="4 7" id="KW-0408">Iron</keyword>
<organism evidence="8 9">
    <name type="scientific">Candidatus Coproplasma stercoripullorum</name>
    <dbReference type="NCBI Taxonomy" id="2840751"/>
    <lineage>
        <taxon>Bacteria</taxon>
        <taxon>Bacillati</taxon>
        <taxon>Bacillota</taxon>
        <taxon>Clostridia</taxon>
        <taxon>Eubacteriales</taxon>
        <taxon>Candidatus Coproplasma</taxon>
    </lineage>
</organism>
<dbReference type="PIRSF" id="PIRSF000216">
    <property type="entry name" value="NADH_DH_24kDa"/>
    <property type="match status" value="1"/>
</dbReference>
<reference evidence="8" key="1">
    <citation type="submission" date="2020-10" db="EMBL/GenBank/DDBJ databases">
        <authorList>
            <person name="Gilroy R."/>
        </authorList>
    </citation>
    <scope>NUCLEOTIDE SEQUENCE</scope>
    <source>
        <strain evidence="8">ChiW25-3613</strain>
    </source>
</reference>
<dbReference type="Gene3D" id="3.40.30.10">
    <property type="entry name" value="Glutaredoxin"/>
    <property type="match status" value="1"/>
</dbReference>
<accession>A0A9D1AFG9</accession>
<dbReference type="InterPro" id="IPR041921">
    <property type="entry name" value="NuoE_N"/>
</dbReference>
<dbReference type="FunFam" id="3.40.30.10:FF:000015">
    <property type="entry name" value="NADH-quinone oxidoreductase subunit E"/>
    <property type="match status" value="1"/>
</dbReference>
<evidence type="ECO:0000256" key="2">
    <source>
        <dbReference type="ARBA" id="ARBA00022714"/>
    </source>
</evidence>
<keyword evidence="3 7" id="KW-0479">Metal-binding</keyword>
<dbReference type="GO" id="GO:0016491">
    <property type="term" value="F:oxidoreductase activity"/>
    <property type="evidence" value="ECO:0007669"/>
    <property type="project" value="UniProtKB-KW"/>
</dbReference>
<evidence type="ECO:0000256" key="5">
    <source>
        <dbReference type="ARBA" id="ARBA00023014"/>
    </source>
</evidence>
<evidence type="ECO:0000256" key="3">
    <source>
        <dbReference type="ARBA" id="ARBA00022723"/>
    </source>
</evidence>
<dbReference type="PANTHER" id="PTHR43342:SF2">
    <property type="entry name" value="POTENTIAL NAD-REDUCING HYDROGENASE SUBUNIT"/>
    <property type="match status" value="1"/>
</dbReference>
<feature type="binding site" evidence="7">
    <location>
        <position position="91"/>
    </location>
    <ligand>
        <name>[2Fe-2S] cluster</name>
        <dbReference type="ChEBI" id="CHEBI:190135"/>
    </ligand>
</feature>
<evidence type="ECO:0000256" key="6">
    <source>
        <dbReference type="ARBA" id="ARBA00034078"/>
    </source>
</evidence>
<dbReference type="Gene3D" id="1.10.10.1590">
    <property type="entry name" value="NADH-quinone oxidoreductase subunit E"/>
    <property type="match status" value="1"/>
</dbReference>
<evidence type="ECO:0000256" key="7">
    <source>
        <dbReference type="PIRSR" id="PIRSR000216-1"/>
    </source>
</evidence>
<feature type="binding site" evidence="7">
    <location>
        <position position="131"/>
    </location>
    <ligand>
        <name>[2Fe-2S] cluster</name>
        <dbReference type="ChEBI" id="CHEBI:190135"/>
    </ligand>
</feature>
<dbReference type="CDD" id="cd03064">
    <property type="entry name" value="TRX_Fd_NuoE"/>
    <property type="match status" value="1"/>
</dbReference>
<dbReference type="Proteomes" id="UP000824179">
    <property type="component" value="Unassembled WGS sequence"/>
</dbReference>
<feature type="binding site" evidence="7">
    <location>
        <position position="86"/>
    </location>
    <ligand>
        <name>[2Fe-2S] cluster</name>
        <dbReference type="ChEBI" id="CHEBI:190135"/>
    </ligand>
</feature>
<dbReference type="InterPro" id="IPR042128">
    <property type="entry name" value="NuoE_dom"/>
</dbReference>
<comment type="similarity">
    <text evidence="1">Belongs to the complex I 24 kDa subunit family.</text>
</comment>
<comment type="cofactor">
    <cofactor evidence="7">
        <name>[2Fe-2S] cluster</name>
        <dbReference type="ChEBI" id="CHEBI:190135"/>
    </cofactor>
    <text evidence="7">Binds 1 [2Fe-2S] cluster.</text>
</comment>
<dbReference type="InterPro" id="IPR028431">
    <property type="entry name" value="NADP_DH_HndA-like"/>
</dbReference>
<evidence type="ECO:0000256" key="1">
    <source>
        <dbReference type="ARBA" id="ARBA00010643"/>
    </source>
</evidence>
<keyword evidence="2 7" id="KW-0001">2Fe-2S</keyword>
<dbReference type="AlphaFoldDB" id="A0A9D1AFG9"/>
<dbReference type="InterPro" id="IPR036249">
    <property type="entry name" value="Thioredoxin-like_sf"/>
</dbReference>
<dbReference type="SUPFAM" id="SSF52833">
    <property type="entry name" value="Thioredoxin-like"/>
    <property type="match status" value="1"/>
</dbReference>
<evidence type="ECO:0000256" key="4">
    <source>
        <dbReference type="ARBA" id="ARBA00023004"/>
    </source>
</evidence>
<keyword evidence="5 7" id="KW-0411">Iron-sulfur</keyword>
<dbReference type="EC" id="1.6.5.11" evidence="8"/>
<keyword evidence="8" id="KW-0560">Oxidoreductase</keyword>
<dbReference type="PANTHER" id="PTHR43342">
    <property type="entry name" value="NADH-QUINONE OXIDOREDUCTASE, E SUBUNIT"/>
    <property type="match status" value="1"/>
</dbReference>
<dbReference type="InterPro" id="IPR002023">
    <property type="entry name" value="NuoE-like"/>
</dbReference>
<proteinExistence type="inferred from homology"/>
<dbReference type="GO" id="GO:0051537">
    <property type="term" value="F:2 iron, 2 sulfur cluster binding"/>
    <property type="evidence" value="ECO:0007669"/>
    <property type="project" value="UniProtKB-KW"/>
</dbReference>
<sequence>MAQFTFEGTAEQERELKEFIAKEKGEKGCLMPIMHKANQIYGYLPAEVQTMIADELDIPLAEVYGVATFYSQFSLKPKGKHRISVCLGTACYVKGADKVLDAVEKELRISCGELTPDRKFSLDSCRCVGACGLAPVMIVDDEVYGRLTEKEVKAVLDKYLKE</sequence>
<comment type="caution">
    <text evidence="8">The sequence shown here is derived from an EMBL/GenBank/DDBJ whole genome shotgun (WGS) entry which is preliminary data.</text>
</comment>